<dbReference type="EMBL" id="JACSPW010000001">
    <property type="protein sequence ID" value="MBD8031635.1"/>
    <property type="molecule type" value="Genomic_DNA"/>
</dbReference>
<dbReference type="RefSeq" id="WP_191702279.1">
    <property type="nucleotide sequence ID" value="NZ_JACSPW010000001.1"/>
</dbReference>
<dbReference type="Gene3D" id="3.30.230.10">
    <property type="match status" value="1"/>
</dbReference>
<dbReference type="Gene3D" id="2.30.42.10">
    <property type="match status" value="1"/>
</dbReference>
<dbReference type="InterPro" id="IPR020568">
    <property type="entry name" value="Ribosomal_Su5_D2-typ_SF"/>
</dbReference>
<dbReference type="PROSITE" id="PS50106">
    <property type="entry name" value="PDZ"/>
    <property type="match status" value="1"/>
</dbReference>
<sequence length="349" mass="38810">MGNKAKYAFGIFFIILMGLSFYRLDFYITKPGGTYNVSEFLAIQNGDQDDQGSFYMTTVAMGQATPLSYAMAAVTDYYDVVKMTDVRQEEEDDEEYTVRQLKYMTDSQFNATYVAFDRAGLDYQVTYKGLYVLNVLAEGAAAGHLKPGDEIVEVDNERIDSLETFRTIITPKVKGDKVHLVVKRDGKLIDQNLEIKEIPGSDGRFGIGITYSESKSIKTDPKVTVKTEDIGGPSAGLMFTLELLNQLIDEDITKGYKIAGTGEMLEDGTVGRIGGIEKKIVSADKEDIDIFFAPDDTITEAMLEYNPSITSNYEVAFQTAKAIDSDMKIIPVKTIDDALNYLKNLQPKK</sequence>
<gene>
    <name evidence="3" type="ORF">H9632_01050</name>
</gene>
<evidence type="ECO:0000259" key="2">
    <source>
        <dbReference type="PROSITE" id="PS50106"/>
    </source>
</evidence>
<keyword evidence="1" id="KW-0812">Transmembrane</keyword>
<keyword evidence="1" id="KW-0472">Membrane</keyword>
<keyword evidence="1" id="KW-1133">Transmembrane helix</keyword>
<dbReference type="PANTHER" id="PTHR10046">
    <property type="entry name" value="ATP DEPENDENT LON PROTEASE FAMILY MEMBER"/>
    <property type="match status" value="1"/>
</dbReference>
<protein>
    <submittedName>
        <fullName evidence="3">PDZ domain-containing protein</fullName>
    </submittedName>
</protein>
<feature type="domain" description="PDZ" evidence="2">
    <location>
        <begin position="129"/>
        <end position="186"/>
    </location>
</feature>
<dbReference type="InterPro" id="IPR001478">
    <property type="entry name" value="PDZ"/>
</dbReference>
<organism evidence="3 4">
    <name type="scientific">Solibacillus merdavium</name>
    <dbReference type="NCBI Taxonomy" id="2762218"/>
    <lineage>
        <taxon>Bacteria</taxon>
        <taxon>Bacillati</taxon>
        <taxon>Bacillota</taxon>
        <taxon>Bacilli</taxon>
        <taxon>Bacillales</taxon>
        <taxon>Caryophanaceae</taxon>
        <taxon>Solibacillus</taxon>
    </lineage>
</organism>
<dbReference type="SMART" id="SM00228">
    <property type="entry name" value="PDZ"/>
    <property type="match status" value="1"/>
</dbReference>
<dbReference type="InterPro" id="IPR014721">
    <property type="entry name" value="Ribsml_uS5_D2-typ_fold_subgr"/>
</dbReference>
<dbReference type="InterPro" id="IPR036034">
    <property type="entry name" value="PDZ_sf"/>
</dbReference>
<dbReference type="Pfam" id="PF13180">
    <property type="entry name" value="PDZ_2"/>
    <property type="match status" value="1"/>
</dbReference>
<keyword evidence="4" id="KW-1185">Reference proteome</keyword>
<dbReference type="NCBIfam" id="NF041438">
    <property type="entry name" value="SepM_fam_S16"/>
    <property type="match status" value="1"/>
</dbReference>
<dbReference type="Pfam" id="PF05362">
    <property type="entry name" value="Lon_C"/>
    <property type="match status" value="1"/>
</dbReference>
<dbReference type="InterPro" id="IPR008269">
    <property type="entry name" value="Lon_proteolytic"/>
</dbReference>
<reference evidence="3 4" key="1">
    <citation type="submission" date="2020-08" db="EMBL/GenBank/DDBJ databases">
        <title>A Genomic Blueprint of the Chicken Gut Microbiome.</title>
        <authorList>
            <person name="Gilroy R."/>
            <person name="Ravi A."/>
            <person name="Getino M."/>
            <person name="Pursley I."/>
            <person name="Horton D.L."/>
            <person name="Alikhan N.-F."/>
            <person name="Baker D."/>
            <person name="Gharbi K."/>
            <person name="Hall N."/>
            <person name="Watson M."/>
            <person name="Adriaenssens E.M."/>
            <person name="Foster-Nyarko E."/>
            <person name="Jarju S."/>
            <person name="Secka A."/>
            <person name="Antonio M."/>
            <person name="Oren A."/>
            <person name="Chaudhuri R."/>
            <person name="La Ragione R.M."/>
            <person name="Hildebrand F."/>
            <person name="Pallen M.J."/>
        </authorList>
    </citation>
    <scope>NUCLEOTIDE SEQUENCE [LARGE SCALE GENOMIC DNA]</scope>
    <source>
        <strain evidence="3 4">Sa1YVA6</strain>
    </source>
</reference>
<feature type="transmembrane region" description="Helical" evidence="1">
    <location>
        <begin position="7"/>
        <end position="24"/>
    </location>
</feature>
<comment type="caution">
    <text evidence="3">The sequence shown here is derived from an EMBL/GenBank/DDBJ whole genome shotgun (WGS) entry which is preliminary data.</text>
</comment>
<name>A0ABR8XI69_9BACL</name>
<proteinExistence type="predicted"/>
<dbReference type="Proteomes" id="UP000600565">
    <property type="component" value="Unassembled WGS sequence"/>
</dbReference>
<evidence type="ECO:0000313" key="4">
    <source>
        <dbReference type="Proteomes" id="UP000600565"/>
    </source>
</evidence>
<evidence type="ECO:0000256" key="1">
    <source>
        <dbReference type="SAM" id="Phobius"/>
    </source>
</evidence>
<evidence type="ECO:0000313" key="3">
    <source>
        <dbReference type="EMBL" id="MBD8031635.1"/>
    </source>
</evidence>
<dbReference type="SUPFAM" id="SSF50156">
    <property type="entry name" value="PDZ domain-like"/>
    <property type="match status" value="1"/>
</dbReference>
<accession>A0ABR8XI69</accession>
<dbReference type="InterPro" id="IPR027065">
    <property type="entry name" value="Lon_Prtase"/>
</dbReference>
<dbReference type="SUPFAM" id="SSF54211">
    <property type="entry name" value="Ribosomal protein S5 domain 2-like"/>
    <property type="match status" value="1"/>
</dbReference>